<dbReference type="PANTHER" id="PTHR24123">
    <property type="entry name" value="ANKYRIN REPEAT-CONTAINING"/>
    <property type="match status" value="1"/>
</dbReference>
<dbReference type="PROSITE" id="PS50297">
    <property type="entry name" value="ANK_REP_REGION"/>
    <property type="match status" value="1"/>
</dbReference>
<dbReference type="InterPro" id="IPR036770">
    <property type="entry name" value="Ankyrin_rpt-contain_sf"/>
</dbReference>
<keyword evidence="2 3" id="KW-0040">ANK repeat</keyword>
<evidence type="ECO:0000313" key="5">
    <source>
        <dbReference type="Proteomes" id="UP000824469"/>
    </source>
</evidence>
<organism evidence="4 5">
    <name type="scientific">Taxus chinensis</name>
    <name type="common">Chinese yew</name>
    <name type="synonym">Taxus wallichiana var. chinensis</name>
    <dbReference type="NCBI Taxonomy" id="29808"/>
    <lineage>
        <taxon>Eukaryota</taxon>
        <taxon>Viridiplantae</taxon>
        <taxon>Streptophyta</taxon>
        <taxon>Embryophyta</taxon>
        <taxon>Tracheophyta</taxon>
        <taxon>Spermatophyta</taxon>
        <taxon>Pinopsida</taxon>
        <taxon>Pinidae</taxon>
        <taxon>Conifers II</taxon>
        <taxon>Cupressales</taxon>
        <taxon>Taxaceae</taxon>
        <taxon>Taxus</taxon>
    </lineage>
</organism>
<evidence type="ECO:0000256" key="3">
    <source>
        <dbReference type="PROSITE-ProRule" id="PRU00023"/>
    </source>
</evidence>
<gene>
    <name evidence="4" type="ORF">KI387_014648</name>
</gene>
<proteinExistence type="predicted"/>
<dbReference type="SUPFAM" id="SSF48403">
    <property type="entry name" value="Ankyrin repeat"/>
    <property type="match status" value="1"/>
</dbReference>
<dbReference type="Gene3D" id="1.25.40.20">
    <property type="entry name" value="Ankyrin repeat-containing domain"/>
    <property type="match status" value="1"/>
</dbReference>
<dbReference type="SMART" id="SM00248">
    <property type="entry name" value="ANK"/>
    <property type="match status" value="2"/>
</dbReference>
<comment type="caution">
    <text evidence="4">The sequence shown here is derived from an EMBL/GenBank/DDBJ whole genome shotgun (WGS) entry which is preliminary data.</text>
</comment>
<reference evidence="4 5" key="1">
    <citation type="journal article" date="2021" name="Nat. Plants">
        <title>The Taxus genome provides insights into paclitaxel biosynthesis.</title>
        <authorList>
            <person name="Xiong X."/>
            <person name="Gou J."/>
            <person name="Liao Q."/>
            <person name="Li Y."/>
            <person name="Zhou Q."/>
            <person name="Bi G."/>
            <person name="Li C."/>
            <person name="Du R."/>
            <person name="Wang X."/>
            <person name="Sun T."/>
            <person name="Guo L."/>
            <person name="Liang H."/>
            <person name="Lu P."/>
            <person name="Wu Y."/>
            <person name="Zhang Z."/>
            <person name="Ro D.K."/>
            <person name="Shang Y."/>
            <person name="Huang S."/>
            <person name="Yan J."/>
        </authorList>
    </citation>
    <scope>NUCLEOTIDE SEQUENCE [LARGE SCALE GENOMIC DNA]</scope>
    <source>
        <strain evidence="4">Ta-2019</strain>
    </source>
</reference>
<feature type="repeat" description="ANK" evidence="3">
    <location>
        <begin position="50"/>
        <end position="82"/>
    </location>
</feature>
<keyword evidence="1" id="KW-0677">Repeat</keyword>
<keyword evidence="5" id="KW-1185">Reference proteome</keyword>
<dbReference type="InterPro" id="IPR002110">
    <property type="entry name" value="Ankyrin_rpt"/>
</dbReference>
<dbReference type="PANTHER" id="PTHR24123:SF139">
    <property type="entry name" value="ANKYRIN"/>
    <property type="match status" value="1"/>
</dbReference>
<evidence type="ECO:0000256" key="2">
    <source>
        <dbReference type="ARBA" id="ARBA00023043"/>
    </source>
</evidence>
<evidence type="ECO:0008006" key="6">
    <source>
        <dbReference type="Google" id="ProtNLM"/>
    </source>
</evidence>
<dbReference type="Proteomes" id="UP000824469">
    <property type="component" value="Unassembled WGS sequence"/>
</dbReference>
<dbReference type="AlphaFoldDB" id="A0AA38CMG7"/>
<dbReference type="Pfam" id="PF12796">
    <property type="entry name" value="Ank_2"/>
    <property type="match status" value="1"/>
</dbReference>
<dbReference type="PROSITE" id="PS50088">
    <property type="entry name" value="ANK_REPEAT"/>
    <property type="match status" value="1"/>
</dbReference>
<evidence type="ECO:0000313" key="4">
    <source>
        <dbReference type="EMBL" id="KAH9303065.1"/>
    </source>
</evidence>
<dbReference type="EMBL" id="JAHRHJ020000009">
    <property type="protein sequence ID" value="KAH9303065.1"/>
    <property type="molecule type" value="Genomic_DNA"/>
</dbReference>
<feature type="non-terminal residue" evidence="4">
    <location>
        <position position="1"/>
    </location>
</feature>
<protein>
    <recommendedName>
        <fullName evidence="6">Ankyrin repeat protein</fullName>
    </recommendedName>
</protein>
<name>A0AA38CMG7_TAXCH</name>
<dbReference type="OMA" id="FHTNYRL"/>
<sequence>MSKIVADSLANPLVDVNYRGTVSLRVKCTDIIQHEEARDEVKIGYEEFKTDVTALFVAAHAGHVDLIRRLLSAGADVNQKLFRGYATTAAAREGHHQVLGMLLKAGASQAACEDALLEACRHGQTKAAELLISSEMTRPGVSVHALVYASCRGFVDIVATLIK</sequence>
<accession>A0AA38CMG7</accession>
<dbReference type="InterPro" id="IPR051165">
    <property type="entry name" value="Multifunctional_ANK_Repeat"/>
</dbReference>
<evidence type="ECO:0000256" key="1">
    <source>
        <dbReference type="ARBA" id="ARBA00022737"/>
    </source>
</evidence>